<feature type="compositionally biased region" description="Low complexity" evidence="1">
    <location>
        <begin position="501"/>
        <end position="517"/>
    </location>
</feature>
<name>A0A9N9FD40_9GLOM</name>
<feature type="compositionally biased region" description="Low complexity" evidence="1">
    <location>
        <begin position="476"/>
        <end position="495"/>
    </location>
</feature>
<organism evidence="2 3">
    <name type="scientific">Paraglomus brasilianum</name>
    <dbReference type="NCBI Taxonomy" id="144538"/>
    <lineage>
        <taxon>Eukaryota</taxon>
        <taxon>Fungi</taxon>
        <taxon>Fungi incertae sedis</taxon>
        <taxon>Mucoromycota</taxon>
        <taxon>Glomeromycotina</taxon>
        <taxon>Glomeromycetes</taxon>
        <taxon>Paraglomerales</taxon>
        <taxon>Paraglomeraceae</taxon>
        <taxon>Paraglomus</taxon>
    </lineage>
</organism>
<feature type="region of interest" description="Disordered" evidence="1">
    <location>
        <begin position="463"/>
        <end position="517"/>
    </location>
</feature>
<feature type="compositionally biased region" description="Acidic residues" evidence="1">
    <location>
        <begin position="465"/>
        <end position="474"/>
    </location>
</feature>
<accession>A0A9N9FD40</accession>
<keyword evidence="3" id="KW-1185">Reference proteome</keyword>
<proteinExistence type="predicted"/>
<dbReference type="EMBL" id="CAJVPI010000364">
    <property type="protein sequence ID" value="CAG8525442.1"/>
    <property type="molecule type" value="Genomic_DNA"/>
</dbReference>
<evidence type="ECO:0000313" key="3">
    <source>
        <dbReference type="Proteomes" id="UP000789739"/>
    </source>
</evidence>
<reference evidence="2" key="1">
    <citation type="submission" date="2021-06" db="EMBL/GenBank/DDBJ databases">
        <authorList>
            <person name="Kallberg Y."/>
            <person name="Tangrot J."/>
            <person name="Rosling A."/>
        </authorList>
    </citation>
    <scope>NUCLEOTIDE SEQUENCE</scope>
    <source>
        <strain evidence="2">BR232B</strain>
    </source>
</reference>
<protein>
    <submittedName>
        <fullName evidence="2">3646_t:CDS:1</fullName>
    </submittedName>
</protein>
<dbReference type="AlphaFoldDB" id="A0A9N9FD40"/>
<comment type="caution">
    <text evidence="2">The sequence shown here is derived from an EMBL/GenBank/DDBJ whole genome shotgun (WGS) entry which is preliminary data.</text>
</comment>
<dbReference type="InterPro" id="IPR029063">
    <property type="entry name" value="SAM-dependent_MTases_sf"/>
</dbReference>
<dbReference type="SUPFAM" id="SSF53335">
    <property type="entry name" value="S-adenosyl-L-methionine-dependent methyltransferases"/>
    <property type="match status" value="1"/>
</dbReference>
<evidence type="ECO:0000313" key="2">
    <source>
        <dbReference type="EMBL" id="CAG8525442.1"/>
    </source>
</evidence>
<feature type="region of interest" description="Disordered" evidence="1">
    <location>
        <begin position="55"/>
        <end position="114"/>
    </location>
</feature>
<gene>
    <name evidence="2" type="ORF">PBRASI_LOCUS3845</name>
</gene>
<dbReference type="Gene3D" id="3.40.50.150">
    <property type="entry name" value="Vaccinia Virus protein VP39"/>
    <property type="match status" value="1"/>
</dbReference>
<dbReference type="Proteomes" id="UP000789739">
    <property type="component" value="Unassembled WGS sequence"/>
</dbReference>
<dbReference type="Pfam" id="PF10294">
    <property type="entry name" value="Methyltransf_16"/>
    <property type="match status" value="1"/>
</dbReference>
<evidence type="ECO:0000256" key="1">
    <source>
        <dbReference type="SAM" id="MobiDB-lite"/>
    </source>
</evidence>
<sequence>MPTYGKLHDIHGFRGRRTAWEVYQNSVYAELYEAYAKGSYSKAIELLDNYASTFVNGSSKSREGDKDKRDSSNSFSTDKDDHKQRSDRSSEKDADSDNNAGNNSDSNNKNNRHTTKNVLRVNLTHTTNTHVLLVRALCYQQEHKWTRVESLSTEIIRPLCFEAQCRQKTTTDASFCLILGLWLRSLAYEEQRKWGLALKDLEHIKTLIQNNDVIPFYYDGLLSPFLRHMAPLISRLRVDTINFNLHCVTDRLRRVSDMVAKEDYTNLSQAFELVVEDNKSYHELAKTFHYRLCLKRPIHPYIHLNMWYTMDLMLVSEIGLYKKGDMDKVEGYSLDCEVLNIRSGNDNNDFCVEVRPLSEEACEWSELTNIQWPGIHGGKGGLEFRVVSKKLTTNDDFYNRQCNNWRYLHIYPVAEMVRNDGHGKDSFESINRIEHCKIVPLLVGPIEIGHCYQHHSSCAHHQEPLDDLGDEANFTDDSLSNSSPDSHSPNSSSPSSPSPDSPQFDSPTSSSGSTSASSQRSWITDTYLINNYRAFSLPHKKTFLIQEVWDGRVSGKVWDSAFIVLQFMKDSFMKDRSFLFGKRILDLSTGTGLIGLYLAAFCSVMAQHETTAKVPKTNFVLTDLQHALKLINKNRLLNKYLINEAKVSTEVVMLEWGRVNKAKKLGTFDIVLASDVVYEPELFDVLIGTLCAVCTSNHTKIYLGYKRRALSVEEEGRFFKKLARKFKVSLVDGIATVTNEQKVRIYELRR</sequence>
<feature type="compositionally biased region" description="Low complexity" evidence="1">
    <location>
        <begin position="97"/>
        <end position="109"/>
    </location>
</feature>
<dbReference type="InterPro" id="IPR019410">
    <property type="entry name" value="Methyltransf_16"/>
</dbReference>
<dbReference type="OrthoDB" id="407325at2759"/>
<dbReference type="PANTHER" id="PTHR14614">
    <property type="entry name" value="HEPATOCELLULAR CARCINOMA-ASSOCIATED ANTIGEN"/>
    <property type="match status" value="1"/>
</dbReference>
<feature type="compositionally biased region" description="Basic and acidic residues" evidence="1">
    <location>
        <begin position="60"/>
        <end position="95"/>
    </location>
</feature>